<evidence type="ECO:0000256" key="2">
    <source>
        <dbReference type="ARBA" id="ARBA00007688"/>
    </source>
</evidence>
<dbReference type="PANTHER" id="PTHR10221:SF9">
    <property type="entry name" value="TRANSCRIPTION INITIATION FACTOR TFIID SUBUNIT 6"/>
    <property type="match status" value="1"/>
</dbReference>
<evidence type="ECO:0000313" key="7">
    <source>
        <dbReference type="EMBL" id="KAG7385687.1"/>
    </source>
</evidence>
<dbReference type="SMART" id="SM00803">
    <property type="entry name" value="TAF"/>
    <property type="match status" value="1"/>
</dbReference>
<comment type="caution">
    <text evidence="7">The sequence shown here is derived from an EMBL/GenBank/DDBJ whole genome shotgun (WGS) entry which is preliminary data.</text>
</comment>
<dbReference type="GO" id="GO:0016251">
    <property type="term" value="F:RNA polymerase II general transcription initiation factor activity"/>
    <property type="evidence" value="ECO:0007669"/>
    <property type="project" value="InterPro"/>
</dbReference>
<keyword evidence="8" id="KW-1185">Reference proteome</keyword>
<dbReference type="Pfam" id="PF02969">
    <property type="entry name" value="TAF"/>
    <property type="match status" value="1"/>
</dbReference>
<keyword evidence="4" id="KW-0804">Transcription</keyword>
<dbReference type="GO" id="GO:0000124">
    <property type="term" value="C:SAGA complex"/>
    <property type="evidence" value="ECO:0007669"/>
    <property type="project" value="InterPro"/>
</dbReference>
<proteinExistence type="inferred from homology"/>
<reference evidence="7" key="1">
    <citation type="submission" date="2021-02" db="EMBL/GenBank/DDBJ databases">
        <authorList>
            <person name="Palmer J.M."/>
        </authorList>
    </citation>
    <scope>NUCLEOTIDE SEQUENCE</scope>
    <source>
        <strain evidence="7">SCRP734</strain>
    </source>
</reference>
<dbReference type="GO" id="GO:0046695">
    <property type="term" value="C:SLIK (SAGA-like) complex"/>
    <property type="evidence" value="ECO:0007669"/>
    <property type="project" value="InterPro"/>
</dbReference>
<dbReference type="FunFam" id="1.25.40.770:FF:000005">
    <property type="entry name" value="TATA-binding protein-associated-factor"/>
    <property type="match status" value="1"/>
</dbReference>
<dbReference type="InterPro" id="IPR004823">
    <property type="entry name" value="TAF_TATA-bd_Histone-like_dom"/>
</dbReference>
<evidence type="ECO:0000256" key="4">
    <source>
        <dbReference type="ARBA" id="ARBA00023163"/>
    </source>
</evidence>
<evidence type="ECO:0000256" key="1">
    <source>
        <dbReference type="ARBA" id="ARBA00004123"/>
    </source>
</evidence>
<dbReference type="PANTHER" id="PTHR10221">
    <property type="entry name" value="TRANSCRIPTION INITIATION FACTOR TFIID SUBUNIT 6"/>
    <property type="match status" value="1"/>
</dbReference>
<accession>A0A8T1VWK0</accession>
<dbReference type="InterPro" id="IPR011442">
    <property type="entry name" value="TAF6_C"/>
</dbReference>
<dbReference type="EMBL" id="JAGDFM010000116">
    <property type="protein sequence ID" value="KAG7385687.1"/>
    <property type="molecule type" value="Genomic_DNA"/>
</dbReference>
<dbReference type="GO" id="GO:0005669">
    <property type="term" value="C:transcription factor TFIID complex"/>
    <property type="evidence" value="ECO:0007669"/>
    <property type="project" value="InterPro"/>
</dbReference>
<dbReference type="InterPro" id="IPR037796">
    <property type="entry name" value="TAF6"/>
</dbReference>
<name>A0A8T1VWK0_9STRA</name>
<keyword evidence="3" id="KW-0805">Transcription regulation</keyword>
<dbReference type="GO" id="GO:0051123">
    <property type="term" value="P:RNA polymerase II preinitiation complex assembly"/>
    <property type="evidence" value="ECO:0007669"/>
    <property type="project" value="TreeGrafter"/>
</dbReference>
<protein>
    <submittedName>
        <fullName evidence="7">TAF protein</fullName>
    </submittedName>
</protein>
<organism evidence="7 8">
    <name type="scientific">Phytophthora pseudosyringae</name>
    <dbReference type="NCBI Taxonomy" id="221518"/>
    <lineage>
        <taxon>Eukaryota</taxon>
        <taxon>Sar</taxon>
        <taxon>Stramenopiles</taxon>
        <taxon>Oomycota</taxon>
        <taxon>Peronosporomycetes</taxon>
        <taxon>Peronosporales</taxon>
        <taxon>Peronosporaceae</taxon>
        <taxon>Phytophthora</taxon>
    </lineage>
</organism>
<dbReference type="CDD" id="cd22931">
    <property type="entry name" value="HFD_TAF6"/>
    <property type="match status" value="1"/>
</dbReference>
<sequence length="447" mass="50541">MSLLRPETLQVVAQSLGLDDIRDDCVRELLPEVELRVREVVQDALKFQRHSRRPQLDPAHVNQALQARNLEASTALQYLNSMGLYGFSAPGTVRYKQCEDNEALFFVEEEELELSELLNAPLGQIPLQPVLNVHWLAVDGVQPMIPENESVEDDSTCHTSIKDEAFVSNVDRKPRVKHVLTEEMQLYYTKVTEAVKSDDFELQRAAFTSLAQDPGIHQLLPYFSRFIYEEVKHSNHDLSLLFSLMRACRCLLVNQNLHVELYLHQLIPAILTCVLGTQLCENPADDHWALRKYAAKLVAQICERYGEKYANIQARVSKTYHKAITDPVCPFSTQYGALHGMLFLGPLVMESLLFPNLERYYRRLEPALSSSNPNLVERLEAQNCLGILVHASGTYFQTSKSVNRGTSPSLSASAMGDIVTLLYDAFGESLLPYIRPEQPTGMLDMCL</sequence>
<evidence type="ECO:0000256" key="3">
    <source>
        <dbReference type="ARBA" id="ARBA00023015"/>
    </source>
</evidence>
<dbReference type="OrthoDB" id="361039at2759"/>
<gene>
    <name evidence="7" type="primary">TAF6L</name>
    <name evidence="7" type="ORF">PHYPSEUDO_001141</name>
</gene>
<comment type="subcellular location">
    <subcellularLocation>
        <location evidence="1">Nucleus</location>
    </subcellularLocation>
</comment>
<evidence type="ECO:0000259" key="6">
    <source>
        <dbReference type="SMART" id="SM00803"/>
    </source>
</evidence>
<dbReference type="Proteomes" id="UP000694044">
    <property type="component" value="Unassembled WGS sequence"/>
</dbReference>
<dbReference type="CDD" id="cd08050">
    <property type="entry name" value="TAF6C"/>
    <property type="match status" value="1"/>
</dbReference>
<dbReference type="Pfam" id="PF07571">
    <property type="entry name" value="TAF6_C"/>
    <property type="match status" value="1"/>
</dbReference>
<evidence type="ECO:0000256" key="5">
    <source>
        <dbReference type="ARBA" id="ARBA00023242"/>
    </source>
</evidence>
<dbReference type="AlphaFoldDB" id="A0A8T1VWK0"/>
<dbReference type="GO" id="GO:0003713">
    <property type="term" value="F:transcription coactivator activity"/>
    <property type="evidence" value="ECO:0007669"/>
    <property type="project" value="TreeGrafter"/>
</dbReference>
<evidence type="ECO:0000313" key="8">
    <source>
        <dbReference type="Proteomes" id="UP000694044"/>
    </source>
</evidence>
<feature type="domain" description="TATA box binding protein associated factor (TAF) histone-like fold" evidence="6">
    <location>
        <begin position="3"/>
        <end position="68"/>
    </location>
</feature>
<comment type="similarity">
    <text evidence="2">Belongs to the TAF6 family.</text>
</comment>
<keyword evidence="5" id="KW-0539">Nucleus</keyword>